<dbReference type="PANTHER" id="PTHR22772">
    <property type="entry name" value="NOVEL ZZ TYPE ZINC FINGER DOMAIN CONTAINING PROTEIN"/>
    <property type="match status" value="1"/>
</dbReference>
<feature type="domain" description="EF-hand" evidence="1">
    <location>
        <begin position="55"/>
        <end position="90"/>
    </location>
</feature>
<dbReference type="SUPFAM" id="SSF49854">
    <property type="entry name" value="Spermadhesin, CUB domain"/>
    <property type="match status" value="1"/>
</dbReference>
<gene>
    <name evidence="3" type="ORF">FSP39_013259</name>
</gene>
<reference evidence="3" key="1">
    <citation type="submission" date="2019-08" db="EMBL/GenBank/DDBJ databases">
        <title>The improved chromosome-level genome for the pearl oyster Pinctada fucata martensii using PacBio sequencing and Hi-C.</title>
        <authorList>
            <person name="Zheng Z."/>
        </authorList>
    </citation>
    <scope>NUCLEOTIDE SEQUENCE</scope>
    <source>
        <strain evidence="3">ZZ-2019</strain>
        <tissue evidence="3">Adductor muscle</tissue>
    </source>
</reference>
<dbReference type="SMART" id="SM01337">
    <property type="entry name" value="APC10"/>
    <property type="match status" value="1"/>
</dbReference>
<evidence type="ECO:0000259" key="2">
    <source>
        <dbReference type="PROSITE" id="PS51284"/>
    </source>
</evidence>
<evidence type="ECO:0000313" key="3">
    <source>
        <dbReference type="EMBL" id="KAK3090627.1"/>
    </source>
</evidence>
<proteinExistence type="predicted"/>
<dbReference type="PROSITE" id="PS50222">
    <property type="entry name" value="EF_HAND_2"/>
    <property type="match status" value="1"/>
</dbReference>
<sequence length="1394" mass="156832">MVLRIPGIICTYREEIPENVLQQYKFQILRWLEENKIDETLTVSQFCDWLMNKGVSRDDAYRAFQQFDTDGSGVVEVNTILETVKSSNGVNVLGELGRSIRMLQACSLTPGFVDVYAGDQNAVKQHSDKILKYLLRNRSSSMSLPFPYLNGFNNTANMRLSVLKSTFKNIKESVHNGGTGTLGSGEEVRTISPCYSNIEVSSNTSDSYRLTNDDHNTYWQSDGSARSHFIRLHIKNNVVIKNLSIAVASSDSSYMPELITVSAGKNFRSLRTIKEVRISRVIREAGVSVGDAAAMWYLQILASTVSVTMPLAPHLRTNILEHTKNALGHIPPLSLSPASGDRPQFLSKFVLNEVEKFITDIALNEGEVVPEGLHVLLSLNLARGNVAGLIRSLKFFQEHPDVSLPCAPLLLKAVQARDSCWEKSGHQLTLTLCGTDGGQSDDGTLPENVLSQSWSAPLQTPYVTEEGKTKVSMIFKSTDMMQVTRLRIRVASGAKGAKRGLVFVYRDDSKDFDLSKHIERFEGYDKWGKIEYNFSVQVREAGIAGKPDNPVAYFVFDDCDEIDIPVSWHPVGNYVMVKFLEPRQDNSSKIGVHSIKLYGFKRKLAMVDDAQEVSHPPSPEKRPSCSSLEIINAVFHFLIDLSQDQAQKKTVTSGKPEYLEFSNIPLDTIWELFVAFREKYSTLIATFFTLLSPPHPSLSFFKDEKWQACGDQMLKLLYCLLPVLSTESGECKNSAEAFFQYLGSVIDSVKEEDQSRRHKLCRQLIIDGAAVFFPDKEARRKQLFSMMQNVESLNKAPSVMLVFQSLCQFFSSVDPSGLLDLPAKSCDNFHLAPIMDIMETMISVTYHEFTVTMETGQSHEQVVHLLQLVSSLQTSLLAWCWNQLAPEDLGENIKAPSEGIKEKASLVITRYAAYVATKATEACKLVMKISNDKLEESVLSLETSFLGCVTRQLVLILTFLSDFCDSSTRVLLALSFQNLNTELQSLAKILPKVFPHISSEHWDSIQTEDIVLRTWEIESSHNYDNNQRVTQVLTCPGAEKFVVDFDPRCETERRYDYLVFTDAKGMQMRFDQKVGTSKWPKQVTFSGPHLHFLFHSDSSNTEWGYKFKVTARGSPDTPLSWPFDLQLSLTKLLGRLCGATLGANPYSSKDTLIALEESAEQDVLRSELWTTLFRGGYMIGKLERSLSGKFTAEDSGIELVFLWDLINKKDGVPVTFLQRCKNESRTLMPVGGDSIDAAVTAVFTALVWHTQQLREDIRKIAISTGENPIPEGILLAYSTADSMKMQLLSQRQKLAAEKTDEDVDDPATLCRDKALFLLKFAGLTKIQLKNEMRAKASKQWKKLSNKKSEKHLQFDATEKYPSFRLVLDFVQDPAWTTERSEYYTNTYHASDDFL</sequence>
<dbReference type="Gene3D" id="2.60.120.260">
    <property type="entry name" value="Galactose-binding domain-like"/>
    <property type="match status" value="1"/>
</dbReference>
<dbReference type="InterPro" id="IPR011992">
    <property type="entry name" value="EF-hand-dom_pair"/>
</dbReference>
<evidence type="ECO:0000313" key="4">
    <source>
        <dbReference type="Proteomes" id="UP001186944"/>
    </source>
</evidence>
<organism evidence="3 4">
    <name type="scientific">Pinctada imbricata</name>
    <name type="common">Atlantic pearl-oyster</name>
    <name type="synonym">Pinctada martensii</name>
    <dbReference type="NCBI Taxonomy" id="66713"/>
    <lineage>
        <taxon>Eukaryota</taxon>
        <taxon>Metazoa</taxon>
        <taxon>Spiralia</taxon>
        <taxon>Lophotrochozoa</taxon>
        <taxon>Mollusca</taxon>
        <taxon>Bivalvia</taxon>
        <taxon>Autobranchia</taxon>
        <taxon>Pteriomorphia</taxon>
        <taxon>Pterioida</taxon>
        <taxon>Pterioidea</taxon>
        <taxon>Pteriidae</taxon>
        <taxon>Pinctada</taxon>
    </lineage>
</organism>
<name>A0AA89C1D6_PINIB</name>
<dbReference type="InterPro" id="IPR008979">
    <property type="entry name" value="Galactose-bd-like_sf"/>
</dbReference>
<dbReference type="Pfam" id="PF03256">
    <property type="entry name" value="ANAPC10"/>
    <property type="match status" value="1"/>
</dbReference>
<dbReference type="Proteomes" id="UP001186944">
    <property type="component" value="Unassembled WGS sequence"/>
</dbReference>
<dbReference type="SUPFAM" id="SSF49785">
    <property type="entry name" value="Galactose-binding domain-like"/>
    <property type="match status" value="1"/>
</dbReference>
<dbReference type="InterPro" id="IPR002048">
    <property type="entry name" value="EF_hand_dom"/>
</dbReference>
<dbReference type="PANTHER" id="PTHR22772:SF4">
    <property type="entry name" value="ZINC FINGER ZZ-TYPE AND EF-HAND DOMAIN-CONTAINING PROTEIN 1"/>
    <property type="match status" value="1"/>
</dbReference>
<comment type="caution">
    <text evidence="3">The sequence shown here is derived from an EMBL/GenBank/DDBJ whole genome shotgun (WGS) entry which is preliminary data.</text>
</comment>
<dbReference type="EMBL" id="VSWD01000010">
    <property type="protein sequence ID" value="KAK3090627.1"/>
    <property type="molecule type" value="Genomic_DNA"/>
</dbReference>
<dbReference type="InterPro" id="IPR035914">
    <property type="entry name" value="Sperma_CUB_dom_sf"/>
</dbReference>
<dbReference type="InterPro" id="IPR004939">
    <property type="entry name" value="APC_su10/DOC_dom"/>
</dbReference>
<evidence type="ECO:0000259" key="1">
    <source>
        <dbReference type="PROSITE" id="PS50222"/>
    </source>
</evidence>
<dbReference type="Gene3D" id="1.10.238.10">
    <property type="entry name" value="EF-hand"/>
    <property type="match status" value="1"/>
</dbReference>
<protein>
    <submittedName>
        <fullName evidence="3">Uncharacterized protein</fullName>
    </submittedName>
</protein>
<feature type="domain" description="DOC" evidence="2">
    <location>
        <begin position="168"/>
        <end position="362"/>
    </location>
</feature>
<keyword evidence="4" id="KW-1185">Reference proteome</keyword>
<accession>A0AA89C1D6</accession>
<dbReference type="SUPFAM" id="SSF47473">
    <property type="entry name" value="EF-hand"/>
    <property type="match status" value="1"/>
</dbReference>
<dbReference type="PROSITE" id="PS51284">
    <property type="entry name" value="DOC"/>
    <property type="match status" value="1"/>
</dbReference>
<dbReference type="GO" id="GO:0005509">
    <property type="term" value="F:calcium ion binding"/>
    <property type="evidence" value="ECO:0007669"/>
    <property type="project" value="InterPro"/>
</dbReference>
<dbReference type="Gene3D" id="2.60.120.290">
    <property type="entry name" value="Spermadhesin, CUB domain"/>
    <property type="match status" value="1"/>
</dbReference>
<dbReference type="InterPro" id="IPR040099">
    <property type="entry name" value="ZZEF1"/>
</dbReference>